<reference evidence="1 2" key="1">
    <citation type="journal article" date="2015" name="Fungal Genet. Biol.">
        <title>Evolution of novel wood decay mechanisms in Agaricales revealed by the genome sequences of Fistulina hepatica and Cylindrobasidium torrendii.</title>
        <authorList>
            <person name="Floudas D."/>
            <person name="Held B.W."/>
            <person name="Riley R."/>
            <person name="Nagy L.G."/>
            <person name="Koehler G."/>
            <person name="Ransdell A.S."/>
            <person name="Younus H."/>
            <person name="Chow J."/>
            <person name="Chiniquy J."/>
            <person name="Lipzen A."/>
            <person name="Tritt A."/>
            <person name="Sun H."/>
            <person name="Haridas S."/>
            <person name="LaButti K."/>
            <person name="Ohm R.A."/>
            <person name="Kues U."/>
            <person name="Blanchette R.A."/>
            <person name="Grigoriev I.V."/>
            <person name="Minto R.E."/>
            <person name="Hibbett D.S."/>
        </authorList>
    </citation>
    <scope>NUCLEOTIDE SEQUENCE [LARGE SCALE GENOMIC DNA]</scope>
    <source>
        <strain evidence="1 2">FP15055 ss-10</strain>
    </source>
</reference>
<dbReference type="Proteomes" id="UP000054007">
    <property type="component" value="Unassembled WGS sequence"/>
</dbReference>
<dbReference type="Gene3D" id="3.40.30.120">
    <property type="match status" value="1"/>
</dbReference>
<dbReference type="STRING" id="1314674.A0A0D7B4J4"/>
<evidence type="ECO:0000313" key="2">
    <source>
        <dbReference type="Proteomes" id="UP000054007"/>
    </source>
</evidence>
<keyword evidence="2" id="KW-1185">Reference proteome</keyword>
<dbReference type="EMBL" id="KN880636">
    <property type="protein sequence ID" value="KIY64436.1"/>
    <property type="molecule type" value="Genomic_DNA"/>
</dbReference>
<dbReference type="AlphaFoldDB" id="A0A0D7B4J4"/>
<sequence length="108" mass="11676">MYDLFDNGYHTVLVFPSSSGSAKPFVDYFQTCKQGLFKVIVVLPAAEETDVAAGGVVIVDRKGHARANYRIDSEDTVAVLVRPDTFIGARVQDVGGVKEYLSLFTGSA</sequence>
<gene>
    <name evidence="1" type="ORF">CYLTODRAFT_457228</name>
</gene>
<dbReference type="SUPFAM" id="SSF52833">
    <property type="entry name" value="Thioredoxin-like"/>
    <property type="match status" value="1"/>
</dbReference>
<evidence type="ECO:0000313" key="1">
    <source>
        <dbReference type="EMBL" id="KIY64436.1"/>
    </source>
</evidence>
<accession>A0A0D7B4J4</accession>
<name>A0A0D7B4J4_9AGAR</name>
<dbReference type="InterPro" id="IPR036249">
    <property type="entry name" value="Thioredoxin-like_sf"/>
</dbReference>
<protein>
    <submittedName>
        <fullName evidence="1">Uncharacterized protein</fullName>
    </submittedName>
</protein>
<proteinExistence type="predicted"/>
<organism evidence="1 2">
    <name type="scientific">Cylindrobasidium torrendii FP15055 ss-10</name>
    <dbReference type="NCBI Taxonomy" id="1314674"/>
    <lineage>
        <taxon>Eukaryota</taxon>
        <taxon>Fungi</taxon>
        <taxon>Dikarya</taxon>
        <taxon>Basidiomycota</taxon>
        <taxon>Agaricomycotina</taxon>
        <taxon>Agaricomycetes</taxon>
        <taxon>Agaricomycetidae</taxon>
        <taxon>Agaricales</taxon>
        <taxon>Marasmiineae</taxon>
        <taxon>Physalacriaceae</taxon>
        <taxon>Cylindrobasidium</taxon>
    </lineage>
</organism>